<dbReference type="Proteomes" id="UP000634476">
    <property type="component" value="Unassembled WGS sequence"/>
</dbReference>
<gene>
    <name evidence="3" type="ORF">Pta02_51050</name>
</gene>
<keyword evidence="4" id="KW-1185">Reference proteome</keyword>
<keyword evidence="2" id="KW-1133">Transmembrane helix</keyword>
<evidence type="ECO:0000313" key="4">
    <source>
        <dbReference type="Proteomes" id="UP000634476"/>
    </source>
</evidence>
<sequence length="240" mass="25490">MSTVPAPSSSHRNTSTPKESPQLLGLAMPDRSAAVWAELSMLALHLAHTAHVPAVMLVAEPDADPSRRIVISTERTGDDSPIPILSIGGGVLYGPPNAHTGRAAAGALAHALTCHQQTPTPLRRWLGHLADLALMVLLAALLGGWNRIVLIAGALWLTAWLAILAGQRRSEYLADRSARQLLQEAGLDGRSCLLAMLYDVAAHESRTYQRCGWIISGLPTAAARITALTRAPRARPPAAD</sequence>
<name>A0A8J3WXQ5_9ACTN</name>
<feature type="compositionally biased region" description="Polar residues" evidence="1">
    <location>
        <begin position="1"/>
        <end position="19"/>
    </location>
</feature>
<evidence type="ECO:0000256" key="2">
    <source>
        <dbReference type="SAM" id="Phobius"/>
    </source>
</evidence>
<organism evidence="3 4">
    <name type="scientific">Planobispora takensis</name>
    <dbReference type="NCBI Taxonomy" id="1367882"/>
    <lineage>
        <taxon>Bacteria</taxon>
        <taxon>Bacillati</taxon>
        <taxon>Actinomycetota</taxon>
        <taxon>Actinomycetes</taxon>
        <taxon>Streptosporangiales</taxon>
        <taxon>Streptosporangiaceae</taxon>
        <taxon>Planobispora</taxon>
    </lineage>
</organism>
<protein>
    <submittedName>
        <fullName evidence="3">Uncharacterized protein</fullName>
    </submittedName>
</protein>
<accession>A0A8J3WXQ5</accession>
<evidence type="ECO:0000256" key="1">
    <source>
        <dbReference type="SAM" id="MobiDB-lite"/>
    </source>
</evidence>
<reference evidence="3" key="1">
    <citation type="submission" date="2021-01" db="EMBL/GenBank/DDBJ databases">
        <title>Whole genome shotgun sequence of Planobispora takensis NBRC 109077.</title>
        <authorList>
            <person name="Komaki H."/>
            <person name="Tamura T."/>
        </authorList>
    </citation>
    <scope>NUCLEOTIDE SEQUENCE</scope>
    <source>
        <strain evidence="3">NBRC 109077</strain>
    </source>
</reference>
<feature type="transmembrane region" description="Helical" evidence="2">
    <location>
        <begin position="148"/>
        <end position="166"/>
    </location>
</feature>
<keyword evidence="2" id="KW-0472">Membrane</keyword>
<keyword evidence="2" id="KW-0812">Transmembrane</keyword>
<dbReference type="AlphaFoldDB" id="A0A8J3WXQ5"/>
<dbReference type="EMBL" id="BOOK01000036">
    <property type="protein sequence ID" value="GII03097.1"/>
    <property type="molecule type" value="Genomic_DNA"/>
</dbReference>
<dbReference type="RefSeq" id="WP_203877392.1">
    <property type="nucleotide sequence ID" value="NZ_BOOK01000036.1"/>
</dbReference>
<evidence type="ECO:0000313" key="3">
    <source>
        <dbReference type="EMBL" id="GII03097.1"/>
    </source>
</evidence>
<comment type="caution">
    <text evidence="3">The sequence shown here is derived from an EMBL/GenBank/DDBJ whole genome shotgun (WGS) entry which is preliminary data.</text>
</comment>
<feature type="region of interest" description="Disordered" evidence="1">
    <location>
        <begin position="1"/>
        <end position="23"/>
    </location>
</feature>
<proteinExistence type="predicted"/>